<sequence>MLDEKINIIADCREQASGILTTLETNQEIQLDIKQLSLGDYIIDDWLLIERKSMADLIVSIISGRIFQQASRLAKSNYTTAFILEGRAADIENYHIHRHAVLGALVTVGLLYNISILRSSNKSETINLTIFQPKQKLGMKIENLSRVGY</sequence>
<protein>
    <submittedName>
        <fullName evidence="3">ERCC4 domain-containing protein</fullName>
    </submittedName>
</protein>
<reference evidence="3 4" key="1">
    <citation type="submission" date="2023-09" db="EMBL/GenBank/DDBJ databases">
        <authorList>
            <person name="Qi X."/>
        </authorList>
    </citation>
    <scope>NUCLEOTIDE SEQUENCE [LARGE SCALE GENOMIC DNA]</scope>
    <source>
        <strain evidence="3 4">S1-1</strain>
    </source>
</reference>
<dbReference type="Pfam" id="PF02732">
    <property type="entry name" value="ERCC4"/>
    <property type="match status" value="1"/>
</dbReference>
<dbReference type="SMART" id="SM00891">
    <property type="entry name" value="ERCC4"/>
    <property type="match status" value="1"/>
</dbReference>
<dbReference type="PANTHER" id="PTHR13451:SF0">
    <property type="entry name" value="CROSSOVER JUNCTION ENDONUCLEASE MUS81"/>
    <property type="match status" value="1"/>
</dbReference>
<evidence type="ECO:0000259" key="2">
    <source>
        <dbReference type="SMART" id="SM00891"/>
    </source>
</evidence>
<dbReference type="PANTHER" id="PTHR13451">
    <property type="entry name" value="CLASS II CROSSOVER JUNCTION ENDONUCLEASE MUS81"/>
    <property type="match status" value="1"/>
</dbReference>
<organism evidence="3 4">
    <name type="scientific">Thalassotalea fonticola</name>
    <dbReference type="NCBI Taxonomy" id="3065649"/>
    <lineage>
        <taxon>Bacteria</taxon>
        <taxon>Pseudomonadati</taxon>
        <taxon>Pseudomonadota</taxon>
        <taxon>Gammaproteobacteria</taxon>
        <taxon>Alteromonadales</taxon>
        <taxon>Colwelliaceae</taxon>
        <taxon>Thalassotalea</taxon>
    </lineage>
</organism>
<keyword evidence="4" id="KW-1185">Reference proteome</keyword>
<accession>A0ABZ0GQX6</accession>
<dbReference type="InterPro" id="IPR011335">
    <property type="entry name" value="Restrct_endonuc-II-like"/>
</dbReference>
<evidence type="ECO:0000313" key="4">
    <source>
        <dbReference type="Proteomes" id="UP001301442"/>
    </source>
</evidence>
<dbReference type="RefSeq" id="WP_348396882.1">
    <property type="nucleotide sequence ID" value="NZ_CP136600.1"/>
</dbReference>
<dbReference type="InterPro" id="IPR006166">
    <property type="entry name" value="ERCC4_domain"/>
</dbReference>
<dbReference type="SUPFAM" id="SSF52980">
    <property type="entry name" value="Restriction endonuclease-like"/>
    <property type="match status" value="1"/>
</dbReference>
<dbReference type="EMBL" id="CP136600">
    <property type="protein sequence ID" value="WOH38110.1"/>
    <property type="molecule type" value="Genomic_DNA"/>
</dbReference>
<name>A0ABZ0GQX6_9GAMM</name>
<gene>
    <name evidence="3" type="ORF">RI844_02425</name>
</gene>
<evidence type="ECO:0000313" key="3">
    <source>
        <dbReference type="EMBL" id="WOH38110.1"/>
    </source>
</evidence>
<keyword evidence="1" id="KW-0378">Hydrolase</keyword>
<evidence type="ECO:0000256" key="1">
    <source>
        <dbReference type="ARBA" id="ARBA00022801"/>
    </source>
</evidence>
<dbReference type="Gene3D" id="3.40.50.10130">
    <property type="match status" value="1"/>
</dbReference>
<dbReference type="InterPro" id="IPR033309">
    <property type="entry name" value="Mus81"/>
</dbReference>
<proteinExistence type="predicted"/>
<feature type="domain" description="ERCC4" evidence="2">
    <location>
        <begin position="7"/>
        <end position="88"/>
    </location>
</feature>
<dbReference type="Proteomes" id="UP001301442">
    <property type="component" value="Chromosome"/>
</dbReference>